<keyword evidence="9 12" id="KW-0175">Coiled coil</keyword>
<keyword evidence="15" id="KW-1185">Reference proteome</keyword>
<dbReference type="OrthoDB" id="435607at2759"/>
<dbReference type="GO" id="GO:0006888">
    <property type="term" value="P:endoplasmic reticulum to Golgi vesicle-mediated transport"/>
    <property type="evidence" value="ECO:0000318"/>
    <property type="project" value="GO_Central"/>
</dbReference>
<evidence type="ECO:0000256" key="8">
    <source>
        <dbReference type="ARBA" id="ARBA00022989"/>
    </source>
</evidence>
<keyword evidence="3 11" id="KW-0813">Transport</keyword>
<keyword evidence="4 11" id="KW-0812">Transmembrane</keyword>
<keyword evidence="6 11" id="KW-0256">Endoplasmic reticulum</keyword>
<dbReference type="GO" id="GO:0070973">
    <property type="term" value="P:protein localization to endoplasmic reticulum exit site"/>
    <property type="evidence" value="ECO:0000318"/>
    <property type="project" value="GO_Central"/>
</dbReference>
<dbReference type="RefSeq" id="XP_003563854.1">
    <property type="nucleotide sequence ID" value="XM_003563806.4"/>
</dbReference>
<dbReference type="AlphaFoldDB" id="I1GYI7"/>
<dbReference type="OMA" id="MEMAVIL"/>
<dbReference type="eggNOG" id="KOG1962">
    <property type="taxonomic scope" value="Eukaryota"/>
</dbReference>
<dbReference type="EMBL" id="CM000880">
    <property type="protein sequence ID" value="KQK18343.1"/>
    <property type="molecule type" value="Genomic_DNA"/>
</dbReference>
<dbReference type="Proteomes" id="UP000008810">
    <property type="component" value="Chromosome 1"/>
</dbReference>
<evidence type="ECO:0000313" key="14">
    <source>
        <dbReference type="EnsemblPlants" id="KQK18343"/>
    </source>
</evidence>
<feature type="transmembrane region" description="Helical" evidence="11">
    <location>
        <begin position="6"/>
        <end position="22"/>
    </location>
</feature>
<sequence>MIQLLFTVLGAEAGLAAALLFKTPLRKLAMLALDRLKRGKGPVMVRTVAATVLVVLASSLHSMAKIHGHASGGELDAPGALTPTDQVLLARHLLEASLMGYSLFLALIIDRLHRYIREMRGLKKNLEAVSKQNKTLEEVKLVTSDGSKPYQKDIASLNEEIKKLRLQLKEKADEVKDAEARAVAAQTQSEGLMLKYDRLLEDKKHLHDQLQSGDIALSHSDGKKNT</sequence>
<feature type="transmembrane region" description="Helical" evidence="11">
    <location>
        <begin position="43"/>
        <end position="64"/>
    </location>
</feature>
<dbReference type="GeneID" id="100824366"/>
<dbReference type="GO" id="GO:0006886">
    <property type="term" value="P:intracellular protein transport"/>
    <property type="evidence" value="ECO:0007669"/>
    <property type="project" value="UniProtKB-UniRule"/>
</dbReference>
<evidence type="ECO:0000256" key="9">
    <source>
        <dbReference type="ARBA" id="ARBA00023054"/>
    </source>
</evidence>
<dbReference type="Gene3D" id="1.20.5.110">
    <property type="match status" value="1"/>
</dbReference>
<comment type="similarity">
    <text evidence="2 11">Belongs to the BCAP29/BCAP31 family.</text>
</comment>
<evidence type="ECO:0000313" key="15">
    <source>
        <dbReference type="Proteomes" id="UP000008810"/>
    </source>
</evidence>
<dbReference type="STRING" id="15368.I1GYI7"/>
<proteinExistence type="inferred from homology"/>
<evidence type="ECO:0000256" key="11">
    <source>
        <dbReference type="RuleBase" id="RU367026"/>
    </source>
</evidence>
<dbReference type="Gramene" id="KQK18343">
    <property type="protein sequence ID" value="KQK18343"/>
    <property type="gene ID" value="BRADI_1g41840v3"/>
</dbReference>
<evidence type="ECO:0000256" key="6">
    <source>
        <dbReference type="ARBA" id="ARBA00022824"/>
    </source>
</evidence>
<keyword evidence="5" id="KW-0053">Apoptosis</keyword>
<dbReference type="GO" id="GO:0005789">
    <property type="term" value="C:endoplasmic reticulum membrane"/>
    <property type="evidence" value="ECO:0000318"/>
    <property type="project" value="GO_Central"/>
</dbReference>
<comment type="function">
    <text evidence="11">May play a role in anterograde transport of membrane proteins from the endoplasmic reticulum to the Golgi.</text>
</comment>
<dbReference type="KEGG" id="bdi:100824366"/>
<keyword evidence="11" id="KW-0931">ER-Golgi transport</keyword>
<evidence type="ECO:0000256" key="3">
    <source>
        <dbReference type="ARBA" id="ARBA00022448"/>
    </source>
</evidence>
<keyword evidence="10 11" id="KW-0472">Membrane</keyword>
<dbReference type="HOGENOM" id="CLU_109152_0_0_1"/>
<dbReference type="PANTHER" id="PTHR12701">
    <property type="entry name" value="BCR-ASSOCIATED PROTEIN, BAP"/>
    <property type="match status" value="1"/>
</dbReference>
<feature type="transmembrane region" description="Helical" evidence="11">
    <location>
        <begin position="89"/>
        <end position="109"/>
    </location>
</feature>
<evidence type="ECO:0000256" key="7">
    <source>
        <dbReference type="ARBA" id="ARBA00022927"/>
    </source>
</evidence>
<evidence type="ECO:0000256" key="5">
    <source>
        <dbReference type="ARBA" id="ARBA00022703"/>
    </source>
</evidence>
<feature type="coiled-coil region" evidence="12">
    <location>
        <begin position="112"/>
        <end position="188"/>
    </location>
</feature>
<dbReference type="FunFam" id="1.20.5.110:FF:000011">
    <property type="entry name" value="B-cell receptor-associated protein 29"/>
    <property type="match status" value="1"/>
</dbReference>
<evidence type="ECO:0000256" key="2">
    <source>
        <dbReference type="ARBA" id="ARBA00007956"/>
    </source>
</evidence>
<evidence type="ECO:0000313" key="13">
    <source>
        <dbReference type="EMBL" id="KQK18343.1"/>
    </source>
</evidence>
<evidence type="ECO:0000256" key="1">
    <source>
        <dbReference type="ARBA" id="ARBA00004477"/>
    </source>
</evidence>
<dbReference type="InterPro" id="IPR008417">
    <property type="entry name" value="BAP29/BAP31"/>
</dbReference>
<evidence type="ECO:0000256" key="10">
    <source>
        <dbReference type="ARBA" id="ARBA00023136"/>
    </source>
</evidence>
<keyword evidence="7 11" id="KW-0653">Protein transport</keyword>
<reference evidence="13 14" key="1">
    <citation type="journal article" date="2010" name="Nature">
        <title>Genome sequencing and analysis of the model grass Brachypodium distachyon.</title>
        <authorList>
            <consortium name="International Brachypodium Initiative"/>
        </authorList>
    </citation>
    <scope>NUCLEOTIDE SEQUENCE [LARGE SCALE GENOMIC DNA]</scope>
    <source>
        <strain evidence="13">Bd21</strain>
        <strain evidence="14">cv. Bd21</strain>
    </source>
</reference>
<comment type="subcellular location">
    <subcellularLocation>
        <location evidence="1 11">Endoplasmic reticulum membrane</location>
        <topology evidence="1 11">Multi-pass membrane protein</topology>
    </subcellularLocation>
</comment>
<keyword evidence="8 11" id="KW-1133">Transmembrane helix</keyword>
<reference evidence="13" key="2">
    <citation type="submission" date="2017-06" db="EMBL/GenBank/DDBJ databases">
        <title>WGS assembly of Brachypodium distachyon.</title>
        <authorList>
            <consortium name="The International Brachypodium Initiative"/>
            <person name="Lucas S."/>
            <person name="Harmon-Smith M."/>
            <person name="Lail K."/>
            <person name="Tice H."/>
            <person name="Grimwood J."/>
            <person name="Bruce D."/>
            <person name="Barry K."/>
            <person name="Shu S."/>
            <person name="Lindquist E."/>
            <person name="Wang M."/>
            <person name="Pitluck S."/>
            <person name="Vogel J.P."/>
            <person name="Garvin D.F."/>
            <person name="Mockler T.C."/>
            <person name="Schmutz J."/>
            <person name="Rokhsar D."/>
            <person name="Bevan M.W."/>
        </authorList>
    </citation>
    <scope>NUCLEOTIDE SEQUENCE</scope>
    <source>
        <strain evidence="13">Bd21</strain>
    </source>
</reference>
<evidence type="ECO:0000256" key="12">
    <source>
        <dbReference type="SAM" id="Coils"/>
    </source>
</evidence>
<reference evidence="14" key="3">
    <citation type="submission" date="2018-08" db="UniProtKB">
        <authorList>
            <consortium name="EnsemblPlants"/>
        </authorList>
    </citation>
    <scope>IDENTIFICATION</scope>
    <source>
        <strain evidence="14">cv. Bd21</strain>
    </source>
</reference>
<gene>
    <name evidence="14" type="primary">LOC100824366</name>
    <name evidence="13" type="ORF">BRADI_1g41840v3</name>
</gene>
<name>I1GYI7_BRADI</name>
<dbReference type="EnsemblPlants" id="KQK18343">
    <property type="protein sequence ID" value="KQK18343"/>
    <property type="gene ID" value="BRADI_1g41840v3"/>
</dbReference>
<protein>
    <recommendedName>
        <fullName evidence="11">Endoplasmic reticulum transmembrane protein</fullName>
    </recommendedName>
</protein>
<organism evidence="13">
    <name type="scientific">Brachypodium distachyon</name>
    <name type="common">Purple false brome</name>
    <name type="synonym">Trachynia distachya</name>
    <dbReference type="NCBI Taxonomy" id="15368"/>
    <lineage>
        <taxon>Eukaryota</taxon>
        <taxon>Viridiplantae</taxon>
        <taxon>Streptophyta</taxon>
        <taxon>Embryophyta</taxon>
        <taxon>Tracheophyta</taxon>
        <taxon>Spermatophyta</taxon>
        <taxon>Magnoliopsida</taxon>
        <taxon>Liliopsida</taxon>
        <taxon>Poales</taxon>
        <taxon>Poaceae</taxon>
        <taxon>BOP clade</taxon>
        <taxon>Pooideae</taxon>
        <taxon>Stipodae</taxon>
        <taxon>Brachypodieae</taxon>
        <taxon>Brachypodium</taxon>
    </lineage>
</organism>
<evidence type="ECO:0000256" key="4">
    <source>
        <dbReference type="ARBA" id="ARBA00022692"/>
    </source>
</evidence>
<accession>I1GYI7</accession>
<dbReference type="PANTHER" id="PTHR12701:SF18">
    <property type="entry name" value="ENDOPLASMIC RETICULUM TRANSMEMBRANE PROTEIN"/>
    <property type="match status" value="1"/>
</dbReference>